<sequence>MKLKKKKGIHVAFETIKRELGEFQKQKQTALNQIDIAITLYIHQLTGVPQVEYIENAAIPKDLSGGLVFTNASLKQLRATIERHVAKKAALRRLQKDLRKEYASKRYLLRLSTWSSSSP</sequence>
<protein>
    <submittedName>
        <fullName evidence="2">Uncharacterized protein</fullName>
    </submittedName>
</protein>
<keyword evidence="1" id="KW-0175">Coiled coil</keyword>
<dbReference type="STRING" id="88036.D8TD10"/>
<keyword evidence="3" id="KW-1185">Reference proteome</keyword>
<name>D8TD10_SELML</name>
<dbReference type="AlphaFoldDB" id="D8TD10"/>
<organism evidence="3">
    <name type="scientific">Selaginella moellendorffii</name>
    <name type="common">Spikemoss</name>
    <dbReference type="NCBI Taxonomy" id="88036"/>
    <lineage>
        <taxon>Eukaryota</taxon>
        <taxon>Viridiplantae</taxon>
        <taxon>Streptophyta</taxon>
        <taxon>Embryophyta</taxon>
        <taxon>Tracheophyta</taxon>
        <taxon>Lycopodiopsida</taxon>
        <taxon>Selaginellales</taxon>
        <taxon>Selaginellaceae</taxon>
        <taxon>Selaginella</taxon>
    </lineage>
</organism>
<gene>
    <name evidence="2" type="ORF">SELMODRAFT_431549</name>
</gene>
<reference evidence="2 3" key="1">
    <citation type="journal article" date="2011" name="Science">
        <title>The Selaginella genome identifies genetic changes associated with the evolution of vascular plants.</title>
        <authorList>
            <person name="Banks J.A."/>
            <person name="Nishiyama T."/>
            <person name="Hasebe M."/>
            <person name="Bowman J.L."/>
            <person name="Gribskov M."/>
            <person name="dePamphilis C."/>
            <person name="Albert V.A."/>
            <person name="Aono N."/>
            <person name="Aoyama T."/>
            <person name="Ambrose B.A."/>
            <person name="Ashton N.W."/>
            <person name="Axtell M.J."/>
            <person name="Barker E."/>
            <person name="Barker M.S."/>
            <person name="Bennetzen J.L."/>
            <person name="Bonawitz N.D."/>
            <person name="Chapple C."/>
            <person name="Cheng C."/>
            <person name="Correa L.G."/>
            <person name="Dacre M."/>
            <person name="DeBarry J."/>
            <person name="Dreyer I."/>
            <person name="Elias M."/>
            <person name="Engstrom E.M."/>
            <person name="Estelle M."/>
            <person name="Feng L."/>
            <person name="Finet C."/>
            <person name="Floyd S.K."/>
            <person name="Frommer W.B."/>
            <person name="Fujita T."/>
            <person name="Gramzow L."/>
            <person name="Gutensohn M."/>
            <person name="Harholt J."/>
            <person name="Hattori M."/>
            <person name="Heyl A."/>
            <person name="Hirai T."/>
            <person name="Hiwatashi Y."/>
            <person name="Ishikawa M."/>
            <person name="Iwata M."/>
            <person name="Karol K.G."/>
            <person name="Koehler B."/>
            <person name="Kolukisaoglu U."/>
            <person name="Kubo M."/>
            <person name="Kurata T."/>
            <person name="Lalonde S."/>
            <person name="Li K."/>
            <person name="Li Y."/>
            <person name="Litt A."/>
            <person name="Lyons E."/>
            <person name="Manning G."/>
            <person name="Maruyama T."/>
            <person name="Michael T.P."/>
            <person name="Mikami K."/>
            <person name="Miyazaki S."/>
            <person name="Morinaga S."/>
            <person name="Murata T."/>
            <person name="Mueller-Roeber B."/>
            <person name="Nelson D.R."/>
            <person name="Obara M."/>
            <person name="Oguri Y."/>
            <person name="Olmstead R.G."/>
            <person name="Onodera N."/>
            <person name="Petersen B.L."/>
            <person name="Pils B."/>
            <person name="Prigge M."/>
            <person name="Rensing S.A."/>
            <person name="Riano-Pachon D.M."/>
            <person name="Roberts A.W."/>
            <person name="Sato Y."/>
            <person name="Scheller H.V."/>
            <person name="Schulz B."/>
            <person name="Schulz C."/>
            <person name="Shakirov E.V."/>
            <person name="Shibagaki N."/>
            <person name="Shinohara N."/>
            <person name="Shippen D.E."/>
            <person name="Soerensen I."/>
            <person name="Sotooka R."/>
            <person name="Sugimoto N."/>
            <person name="Sugita M."/>
            <person name="Sumikawa N."/>
            <person name="Tanurdzic M."/>
            <person name="Theissen G."/>
            <person name="Ulvskov P."/>
            <person name="Wakazuki S."/>
            <person name="Weng J.K."/>
            <person name="Willats W.W."/>
            <person name="Wipf D."/>
            <person name="Wolf P.G."/>
            <person name="Yang L."/>
            <person name="Zimmer A.D."/>
            <person name="Zhu Q."/>
            <person name="Mitros T."/>
            <person name="Hellsten U."/>
            <person name="Loque D."/>
            <person name="Otillar R."/>
            <person name="Salamov A."/>
            <person name="Schmutz J."/>
            <person name="Shapiro H."/>
            <person name="Lindquist E."/>
            <person name="Lucas S."/>
            <person name="Rokhsar D."/>
            <person name="Grigoriev I.V."/>
        </authorList>
    </citation>
    <scope>NUCLEOTIDE SEQUENCE [LARGE SCALE GENOMIC DNA]</scope>
</reference>
<dbReference type="HOGENOM" id="CLU_2065560_0_0_1"/>
<dbReference type="Gramene" id="EFJ05465">
    <property type="protein sequence ID" value="EFJ05465"/>
    <property type="gene ID" value="SELMODRAFT_431549"/>
</dbReference>
<evidence type="ECO:0000313" key="3">
    <source>
        <dbReference type="Proteomes" id="UP000001514"/>
    </source>
</evidence>
<dbReference type="InParanoid" id="D8TD10"/>
<dbReference type="KEGG" id="smo:SELMODRAFT_431549"/>
<evidence type="ECO:0000313" key="2">
    <source>
        <dbReference type="EMBL" id="EFJ05465.1"/>
    </source>
</evidence>
<feature type="coiled-coil region" evidence="1">
    <location>
        <begin position="74"/>
        <end position="101"/>
    </location>
</feature>
<dbReference type="Proteomes" id="UP000001514">
    <property type="component" value="Unassembled WGS sequence"/>
</dbReference>
<evidence type="ECO:0000256" key="1">
    <source>
        <dbReference type="SAM" id="Coils"/>
    </source>
</evidence>
<dbReference type="EMBL" id="GL377723">
    <property type="protein sequence ID" value="EFJ05465.1"/>
    <property type="molecule type" value="Genomic_DNA"/>
</dbReference>
<dbReference type="eggNOG" id="ENOG502R2JS">
    <property type="taxonomic scope" value="Eukaryota"/>
</dbReference>
<accession>D8TD10</accession>
<proteinExistence type="predicted"/>